<dbReference type="AlphaFoldDB" id="A0A418NL23"/>
<keyword evidence="3" id="KW-1185">Reference proteome</keyword>
<gene>
    <name evidence="2" type="ORF">D2V04_03270</name>
</gene>
<evidence type="ECO:0000313" key="2">
    <source>
        <dbReference type="EMBL" id="RIV80324.1"/>
    </source>
</evidence>
<accession>A0A418NL23</accession>
<evidence type="ECO:0000259" key="1">
    <source>
        <dbReference type="Pfam" id="PF20109"/>
    </source>
</evidence>
<proteinExistence type="predicted"/>
<feature type="domain" description="Transcriptional regulator-like" evidence="1">
    <location>
        <begin position="7"/>
        <end position="63"/>
    </location>
</feature>
<protein>
    <recommendedName>
        <fullName evidence="1">Transcriptional regulator-like domain-containing protein</fullName>
    </recommendedName>
</protein>
<dbReference type="Proteomes" id="UP000285092">
    <property type="component" value="Unassembled WGS sequence"/>
</dbReference>
<comment type="caution">
    <text evidence="2">The sequence shown here is derived from an EMBL/GenBank/DDBJ whole genome shotgun (WGS) entry which is preliminary data.</text>
</comment>
<dbReference type="Pfam" id="PF20109">
    <property type="entry name" value="Trans_reg_dom"/>
    <property type="match status" value="1"/>
</dbReference>
<name>A0A418NL23_9SPHN</name>
<dbReference type="EMBL" id="QXFK01000011">
    <property type="protein sequence ID" value="RIV80324.1"/>
    <property type="molecule type" value="Genomic_DNA"/>
</dbReference>
<dbReference type="InterPro" id="IPR045465">
    <property type="entry name" value="Trans_reg_dom"/>
</dbReference>
<dbReference type="RefSeq" id="WP_119511910.1">
    <property type="nucleotide sequence ID" value="NZ_QXFK01000011.1"/>
</dbReference>
<evidence type="ECO:0000313" key="3">
    <source>
        <dbReference type="Proteomes" id="UP000285092"/>
    </source>
</evidence>
<sequence length="63" mass="6966">MTHPFTDPAAIAAIERYGRSALAWELLRRDPAYRDAFGRLKALPSPGQAADAVFAARWGLHFP</sequence>
<reference evidence="2 3" key="1">
    <citation type="submission" date="2018-08" db="EMBL/GenBank/DDBJ databases">
        <title>Altererythrobacter sp.Ery1 and Ery12, the genome sequencing of novel strains in genus Alterythrobacter.</title>
        <authorList>
            <person name="Cheng H."/>
            <person name="Wu Y.-H."/>
            <person name="Fang C."/>
            <person name="Xu X.-W."/>
        </authorList>
    </citation>
    <scope>NUCLEOTIDE SEQUENCE [LARGE SCALE GENOMIC DNA]</scope>
    <source>
        <strain evidence="2 3">Ery1</strain>
    </source>
</reference>
<dbReference type="OrthoDB" id="9800831at2"/>
<organism evidence="2 3">
    <name type="scientific">Pelagerythrobacter aerophilus</name>
    <dbReference type="NCBI Taxonomy" id="2306995"/>
    <lineage>
        <taxon>Bacteria</taxon>
        <taxon>Pseudomonadati</taxon>
        <taxon>Pseudomonadota</taxon>
        <taxon>Alphaproteobacteria</taxon>
        <taxon>Sphingomonadales</taxon>
        <taxon>Erythrobacteraceae</taxon>
        <taxon>Pelagerythrobacter</taxon>
    </lineage>
</organism>